<reference evidence="8 9" key="1">
    <citation type="submission" date="2019-01" db="EMBL/GenBank/DDBJ databases">
        <title>Sequencing of cultivated peanut Arachis hypogaea provides insights into genome evolution and oil improvement.</title>
        <authorList>
            <person name="Chen X."/>
        </authorList>
    </citation>
    <scope>NUCLEOTIDE SEQUENCE [LARGE SCALE GENOMIC DNA]</scope>
    <source>
        <strain evidence="9">cv. Fuhuasheng</strain>
        <tissue evidence="8">Leaves</tissue>
    </source>
</reference>
<keyword evidence="2" id="KW-0723">Serine/threonine-protein kinase</keyword>
<name>A0A444X6W1_ARAHY</name>
<dbReference type="Gene3D" id="1.10.510.10">
    <property type="entry name" value="Transferase(Phosphotransferase) domain 1"/>
    <property type="match status" value="1"/>
</dbReference>
<evidence type="ECO:0000313" key="9">
    <source>
        <dbReference type="Proteomes" id="UP000289738"/>
    </source>
</evidence>
<proteinExistence type="inferred from homology"/>
<accession>A0A444X6W1</accession>
<evidence type="ECO:0000256" key="6">
    <source>
        <dbReference type="ARBA" id="ARBA00022840"/>
    </source>
</evidence>
<dbReference type="Gene3D" id="3.30.200.20">
    <property type="entry name" value="Phosphorylase Kinase, domain 1"/>
    <property type="match status" value="1"/>
</dbReference>
<keyword evidence="5" id="KW-0418">Kinase</keyword>
<keyword evidence="3" id="KW-0808">Transferase</keyword>
<feature type="compositionally biased region" description="Basic and acidic residues" evidence="7">
    <location>
        <begin position="111"/>
        <end position="126"/>
    </location>
</feature>
<dbReference type="PANTHER" id="PTHR24349">
    <property type="entry name" value="SERINE/THREONINE-PROTEIN KINASE"/>
    <property type="match status" value="1"/>
</dbReference>
<feature type="compositionally biased region" description="Basic and acidic residues" evidence="7">
    <location>
        <begin position="133"/>
        <end position="151"/>
    </location>
</feature>
<dbReference type="GO" id="GO:0004674">
    <property type="term" value="F:protein serine/threonine kinase activity"/>
    <property type="evidence" value="ECO:0007669"/>
    <property type="project" value="UniProtKB-KW"/>
</dbReference>
<protein>
    <recommendedName>
        <fullName evidence="10">Protein kinase domain-containing protein</fullName>
    </recommendedName>
</protein>
<evidence type="ECO:0000256" key="2">
    <source>
        <dbReference type="ARBA" id="ARBA00022527"/>
    </source>
</evidence>
<organism evidence="8 9">
    <name type="scientific">Arachis hypogaea</name>
    <name type="common">Peanut</name>
    <dbReference type="NCBI Taxonomy" id="3818"/>
    <lineage>
        <taxon>Eukaryota</taxon>
        <taxon>Viridiplantae</taxon>
        <taxon>Streptophyta</taxon>
        <taxon>Embryophyta</taxon>
        <taxon>Tracheophyta</taxon>
        <taxon>Spermatophyta</taxon>
        <taxon>Magnoliopsida</taxon>
        <taxon>eudicotyledons</taxon>
        <taxon>Gunneridae</taxon>
        <taxon>Pentapetalae</taxon>
        <taxon>rosids</taxon>
        <taxon>fabids</taxon>
        <taxon>Fabales</taxon>
        <taxon>Fabaceae</taxon>
        <taxon>Papilionoideae</taxon>
        <taxon>50 kb inversion clade</taxon>
        <taxon>dalbergioids sensu lato</taxon>
        <taxon>Dalbergieae</taxon>
        <taxon>Pterocarpus clade</taxon>
        <taxon>Arachis</taxon>
    </lineage>
</organism>
<dbReference type="STRING" id="3818.A0A444X6W1"/>
<gene>
    <name evidence="8" type="ORF">Ahy_B10g104825</name>
</gene>
<dbReference type="GO" id="GO:0005524">
    <property type="term" value="F:ATP binding"/>
    <property type="evidence" value="ECO:0007669"/>
    <property type="project" value="UniProtKB-KW"/>
</dbReference>
<evidence type="ECO:0000256" key="5">
    <source>
        <dbReference type="ARBA" id="ARBA00022777"/>
    </source>
</evidence>
<dbReference type="AlphaFoldDB" id="A0A444X6W1"/>
<sequence>MLTLSSDPNVVQLKKVYEDDENVYIVIEHYEDNELCDRIIIRGYYNECIAAKVFQKIVKKATPNARSRAGDGAAILIHGEGGLIDGEGRGNGEPDGGAANYAARSASTSSPKDHRHDGIWEEEHQLAKPSMATREEPVRSIDGDNESDDHR</sequence>
<keyword evidence="4" id="KW-0547">Nucleotide-binding</keyword>
<evidence type="ECO:0000256" key="7">
    <source>
        <dbReference type="SAM" id="MobiDB-lite"/>
    </source>
</evidence>
<dbReference type="SUPFAM" id="SSF56112">
    <property type="entry name" value="Protein kinase-like (PK-like)"/>
    <property type="match status" value="1"/>
</dbReference>
<dbReference type="Proteomes" id="UP000289738">
    <property type="component" value="Chromosome B10"/>
</dbReference>
<dbReference type="InterPro" id="IPR050205">
    <property type="entry name" value="CDPK_Ser/Thr_kinases"/>
</dbReference>
<dbReference type="InterPro" id="IPR011009">
    <property type="entry name" value="Kinase-like_dom_sf"/>
</dbReference>
<feature type="region of interest" description="Disordered" evidence="7">
    <location>
        <begin position="85"/>
        <end position="151"/>
    </location>
</feature>
<comment type="similarity">
    <text evidence="1">Belongs to the protein kinase superfamily. CAMK Ser/Thr protein kinase family. CaMK subfamily.</text>
</comment>
<evidence type="ECO:0000256" key="3">
    <source>
        <dbReference type="ARBA" id="ARBA00022679"/>
    </source>
</evidence>
<comment type="caution">
    <text evidence="8">The sequence shown here is derived from an EMBL/GenBank/DDBJ whole genome shotgun (WGS) entry which is preliminary data.</text>
</comment>
<evidence type="ECO:0000256" key="1">
    <source>
        <dbReference type="ARBA" id="ARBA00005354"/>
    </source>
</evidence>
<dbReference type="EMBL" id="SDMP01000020">
    <property type="protein sequence ID" value="RYQ85303.1"/>
    <property type="molecule type" value="Genomic_DNA"/>
</dbReference>
<evidence type="ECO:0000256" key="4">
    <source>
        <dbReference type="ARBA" id="ARBA00022741"/>
    </source>
</evidence>
<evidence type="ECO:0008006" key="10">
    <source>
        <dbReference type="Google" id="ProtNLM"/>
    </source>
</evidence>
<evidence type="ECO:0000313" key="8">
    <source>
        <dbReference type="EMBL" id="RYQ85303.1"/>
    </source>
</evidence>
<keyword evidence="6" id="KW-0067">ATP-binding</keyword>
<keyword evidence="9" id="KW-1185">Reference proteome</keyword>